<keyword evidence="2" id="KW-1185">Reference proteome</keyword>
<proteinExistence type="predicted"/>
<dbReference type="GO" id="GO:0016226">
    <property type="term" value="P:iron-sulfur cluster assembly"/>
    <property type="evidence" value="ECO:0007669"/>
    <property type="project" value="InterPro"/>
</dbReference>
<dbReference type="GO" id="GO:0005506">
    <property type="term" value="F:iron ion binding"/>
    <property type="evidence" value="ECO:0007669"/>
    <property type="project" value="InterPro"/>
</dbReference>
<dbReference type="GO" id="GO:0051536">
    <property type="term" value="F:iron-sulfur cluster binding"/>
    <property type="evidence" value="ECO:0007669"/>
    <property type="project" value="InterPro"/>
</dbReference>
<dbReference type="AlphaFoldDB" id="A0A437H0L0"/>
<organism evidence="1 2">
    <name type="scientific">Croceicoccus ponticola</name>
    <dbReference type="NCBI Taxonomy" id="2217664"/>
    <lineage>
        <taxon>Bacteria</taxon>
        <taxon>Pseudomonadati</taxon>
        <taxon>Pseudomonadota</taxon>
        <taxon>Alphaproteobacteria</taxon>
        <taxon>Sphingomonadales</taxon>
        <taxon>Erythrobacteraceae</taxon>
        <taxon>Croceicoccus</taxon>
    </lineage>
</organism>
<evidence type="ECO:0000313" key="1">
    <source>
        <dbReference type="EMBL" id="RVQ69119.1"/>
    </source>
</evidence>
<evidence type="ECO:0000313" key="2">
    <source>
        <dbReference type="Proteomes" id="UP000283003"/>
    </source>
</evidence>
<dbReference type="SUPFAM" id="SSF82649">
    <property type="entry name" value="SufE/NifU"/>
    <property type="match status" value="1"/>
</dbReference>
<protein>
    <submittedName>
        <fullName evidence="1">Iron-sulfur cluster assembly scaffold protein</fullName>
    </submittedName>
</protein>
<dbReference type="EMBL" id="RXOL01000001">
    <property type="protein sequence ID" value="RVQ69119.1"/>
    <property type="molecule type" value="Genomic_DNA"/>
</dbReference>
<dbReference type="CDD" id="cd06664">
    <property type="entry name" value="IscU_like"/>
    <property type="match status" value="1"/>
</dbReference>
<reference evidence="1 2" key="1">
    <citation type="submission" date="2018-12" db="EMBL/GenBank/DDBJ databases">
        <title>Croceicoccus ponticola sp. nov., a lipolytic bacterium isolated from seawater.</title>
        <authorList>
            <person name="Yoon J.-H."/>
        </authorList>
    </citation>
    <scope>NUCLEOTIDE SEQUENCE [LARGE SCALE GENOMIC DNA]</scope>
    <source>
        <strain evidence="1 2">GM-16</strain>
    </source>
</reference>
<comment type="caution">
    <text evidence="1">The sequence shown here is derived from an EMBL/GenBank/DDBJ whole genome shotgun (WGS) entry which is preliminary data.</text>
</comment>
<dbReference type="OrthoDB" id="7857113at2"/>
<gene>
    <name evidence="1" type="ORF">EKN06_02615</name>
</gene>
<dbReference type="InterPro" id="IPR002871">
    <property type="entry name" value="NIF_FeS_clus_asmbl_NifU_N"/>
</dbReference>
<dbReference type="Gene3D" id="3.90.1010.10">
    <property type="match status" value="1"/>
</dbReference>
<sequence length="149" mass="15278">MSGHRLYTPEVLAAAVSLAEYPLAPDLVLRGEARSASCGSRIELGLELDDAGRIARIGVASRACAIGQASAAIFAKGASGLTGTDLVAARETMAAWLGGSADMPDWPGLDLVASARDYPARHGAMMLAWNAACDALRKPSALSTAEHGS</sequence>
<dbReference type="RefSeq" id="WP_127611309.1">
    <property type="nucleotide sequence ID" value="NZ_RXOL01000001.1"/>
</dbReference>
<dbReference type="Proteomes" id="UP000283003">
    <property type="component" value="Unassembled WGS sequence"/>
</dbReference>
<name>A0A437H0L0_9SPHN</name>
<accession>A0A437H0L0</accession>